<dbReference type="Proteomes" id="UP000029409">
    <property type="component" value="Chromosome"/>
</dbReference>
<dbReference type="RefSeq" id="WP_042205763.1">
    <property type="nucleotide sequence ID" value="NZ_CP009288.1"/>
</dbReference>
<proteinExistence type="predicted"/>
<keyword evidence="1 4" id="KW-0378">Hydrolase</keyword>
<dbReference type="SUPFAM" id="SSF53474">
    <property type="entry name" value="alpha/beta-Hydrolases"/>
    <property type="match status" value="1"/>
</dbReference>
<sequence>MNQPGEYTELLSLLRAKSVARVKDGYDFVVKKIPDSDNEGELDPRVLSVQQQQQSKASAEEREPESADLGAFEKLALRMRSGMLGSGSKDITRTDIVQSKLSINGTNGSIPIRIYRPGNRQQLPAIVFFHGGAFVGGTVDGMENACKALSEKAGAVVVSVDYRLAPEHPFPAGFVDCLDAVYWTWRSAEQLGVNANQITVAGDSAGANFAAACALKDKESGTEVIKYQALIYPVVNNAEAVTDDFSWSIEEYVINRHHEFIMPGLQEIKGNLEVIRQVYARNLDASIPYISPLLAEQLDGLPEALILTAEYDYLRLEAEAYARKLSRYGVKTRLIQYNGTNHGFLDKLGLYPQAEDCLDEIAEGIRKYFELN</sequence>
<dbReference type="AlphaFoldDB" id="A0A089ISB5"/>
<dbReference type="Pfam" id="PF07859">
    <property type="entry name" value="Abhydrolase_3"/>
    <property type="match status" value="1"/>
</dbReference>
<dbReference type="PANTHER" id="PTHR48081">
    <property type="entry name" value="AB HYDROLASE SUPERFAMILY PROTEIN C4A8.06C"/>
    <property type="match status" value="1"/>
</dbReference>
<evidence type="ECO:0000313" key="5">
    <source>
        <dbReference type="Proteomes" id="UP000029409"/>
    </source>
</evidence>
<feature type="domain" description="Alpha/beta hydrolase fold-3" evidence="3">
    <location>
        <begin position="126"/>
        <end position="345"/>
    </location>
</feature>
<reference evidence="4 5" key="1">
    <citation type="submission" date="2014-08" db="EMBL/GenBank/DDBJ databases">
        <title>Comparative genomics of the Paenibacillus odorifer group.</title>
        <authorList>
            <person name="den Bakker H.C."/>
            <person name="Tsai Y.-C."/>
            <person name="Martin N."/>
            <person name="Korlach J."/>
            <person name="Wiedmann M."/>
        </authorList>
    </citation>
    <scope>NUCLEOTIDE SEQUENCE [LARGE SCALE GENOMIC DNA]</scope>
    <source>
        <strain evidence="4 5">DSM 1735</strain>
    </source>
</reference>
<organism evidence="4 5">
    <name type="scientific">Paenibacillus durus</name>
    <name type="common">Paenibacillus azotofixans</name>
    <dbReference type="NCBI Taxonomy" id="44251"/>
    <lineage>
        <taxon>Bacteria</taxon>
        <taxon>Bacillati</taxon>
        <taxon>Bacillota</taxon>
        <taxon>Bacilli</taxon>
        <taxon>Bacillales</taxon>
        <taxon>Paenibacillaceae</taxon>
        <taxon>Paenibacillus</taxon>
    </lineage>
</organism>
<dbReference type="InterPro" id="IPR029058">
    <property type="entry name" value="AB_hydrolase_fold"/>
</dbReference>
<evidence type="ECO:0000256" key="2">
    <source>
        <dbReference type="SAM" id="MobiDB-lite"/>
    </source>
</evidence>
<feature type="region of interest" description="Disordered" evidence="2">
    <location>
        <begin position="33"/>
        <end position="67"/>
    </location>
</feature>
<evidence type="ECO:0000313" key="4">
    <source>
        <dbReference type="EMBL" id="AIQ11884.1"/>
    </source>
</evidence>
<gene>
    <name evidence="4" type="ORF">PDUR_08020</name>
</gene>
<dbReference type="KEGG" id="pdu:PDUR_08020"/>
<protein>
    <submittedName>
        <fullName evidence="4">Alpha/beta hydrolase</fullName>
    </submittedName>
</protein>
<dbReference type="eggNOG" id="COG0657">
    <property type="taxonomic scope" value="Bacteria"/>
</dbReference>
<accession>A0A089ISB5</accession>
<keyword evidence="5" id="KW-1185">Reference proteome</keyword>
<name>A0A089ISB5_PAEDU</name>
<dbReference type="EMBL" id="CP009288">
    <property type="protein sequence ID" value="AIQ11884.1"/>
    <property type="molecule type" value="Genomic_DNA"/>
</dbReference>
<dbReference type="InterPro" id="IPR013094">
    <property type="entry name" value="AB_hydrolase_3"/>
</dbReference>
<dbReference type="STRING" id="44251.PDUR_08020"/>
<evidence type="ECO:0000256" key="1">
    <source>
        <dbReference type="ARBA" id="ARBA00022801"/>
    </source>
</evidence>
<dbReference type="OrthoDB" id="9815425at2"/>
<dbReference type="GO" id="GO:0016787">
    <property type="term" value="F:hydrolase activity"/>
    <property type="evidence" value="ECO:0007669"/>
    <property type="project" value="UniProtKB-KW"/>
</dbReference>
<evidence type="ECO:0000259" key="3">
    <source>
        <dbReference type="Pfam" id="PF07859"/>
    </source>
</evidence>
<dbReference type="InterPro" id="IPR050300">
    <property type="entry name" value="GDXG_lipolytic_enzyme"/>
</dbReference>
<dbReference type="Gene3D" id="3.40.50.1820">
    <property type="entry name" value="alpha/beta hydrolase"/>
    <property type="match status" value="1"/>
</dbReference>
<dbReference type="PANTHER" id="PTHR48081:SF8">
    <property type="entry name" value="ALPHA_BETA HYDROLASE FOLD-3 DOMAIN-CONTAINING PROTEIN-RELATED"/>
    <property type="match status" value="1"/>
</dbReference>